<proteinExistence type="predicted"/>
<dbReference type="AlphaFoldDB" id="A0A5D3BVR2"/>
<evidence type="ECO:0000313" key="2">
    <source>
        <dbReference type="EMBL" id="TYK03567.1"/>
    </source>
</evidence>
<gene>
    <name evidence="2" type="ORF">E5676_scaffold293G00650</name>
</gene>
<feature type="region of interest" description="Disordered" evidence="1">
    <location>
        <begin position="56"/>
        <end position="111"/>
    </location>
</feature>
<accession>A0A5D3BVR2</accession>
<reference evidence="2 3" key="1">
    <citation type="submission" date="2019-08" db="EMBL/GenBank/DDBJ databases">
        <title>Draft genome sequences of two oriental melons (Cucumis melo L. var makuwa).</title>
        <authorList>
            <person name="Kwon S.-Y."/>
        </authorList>
    </citation>
    <scope>NUCLEOTIDE SEQUENCE [LARGE SCALE GENOMIC DNA]</scope>
    <source>
        <strain evidence="3">cv. Chang Bougi</strain>
        <tissue evidence="2">Leaf</tissue>
    </source>
</reference>
<name>A0A5D3BVR2_CUCMM</name>
<dbReference type="Proteomes" id="UP000321947">
    <property type="component" value="Unassembled WGS sequence"/>
</dbReference>
<protein>
    <submittedName>
        <fullName evidence="2">Protein Ycf2-like</fullName>
    </submittedName>
</protein>
<evidence type="ECO:0000256" key="1">
    <source>
        <dbReference type="SAM" id="MobiDB-lite"/>
    </source>
</evidence>
<organism evidence="2 3">
    <name type="scientific">Cucumis melo var. makuwa</name>
    <name type="common">Oriental melon</name>
    <dbReference type="NCBI Taxonomy" id="1194695"/>
    <lineage>
        <taxon>Eukaryota</taxon>
        <taxon>Viridiplantae</taxon>
        <taxon>Streptophyta</taxon>
        <taxon>Embryophyta</taxon>
        <taxon>Tracheophyta</taxon>
        <taxon>Spermatophyta</taxon>
        <taxon>Magnoliopsida</taxon>
        <taxon>eudicotyledons</taxon>
        <taxon>Gunneridae</taxon>
        <taxon>Pentapetalae</taxon>
        <taxon>rosids</taxon>
        <taxon>fabids</taxon>
        <taxon>Cucurbitales</taxon>
        <taxon>Cucurbitaceae</taxon>
        <taxon>Benincaseae</taxon>
        <taxon>Cucumis</taxon>
    </lineage>
</organism>
<sequence length="111" mass="12850">MKKGKREVRTRISDRLRAAEIIGSKKRLPTKIQTLLSSSDEVSKIRVYIRKFEEKKQKEVEEKGEASVDEDSSSSTSEQDERPTGTKKRKKTVEKEKKVKAIKKEQKARDD</sequence>
<feature type="compositionally biased region" description="Basic and acidic residues" evidence="1">
    <location>
        <begin position="93"/>
        <end position="111"/>
    </location>
</feature>
<comment type="caution">
    <text evidence="2">The sequence shown here is derived from an EMBL/GenBank/DDBJ whole genome shotgun (WGS) entry which is preliminary data.</text>
</comment>
<feature type="compositionally biased region" description="Basic and acidic residues" evidence="1">
    <location>
        <begin position="56"/>
        <end position="66"/>
    </location>
</feature>
<evidence type="ECO:0000313" key="3">
    <source>
        <dbReference type="Proteomes" id="UP000321947"/>
    </source>
</evidence>
<dbReference type="EMBL" id="SSTD01014927">
    <property type="protein sequence ID" value="TYK03567.1"/>
    <property type="molecule type" value="Genomic_DNA"/>
</dbReference>